<name>A0AAE0TEZ8_9BIVA</name>
<dbReference type="EMBL" id="JAEAOA010000646">
    <property type="protein sequence ID" value="KAK3608498.1"/>
    <property type="molecule type" value="Genomic_DNA"/>
</dbReference>
<reference evidence="3" key="3">
    <citation type="submission" date="2023-05" db="EMBL/GenBank/DDBJ databases">
        <authorList>
            <person name="Smith C.H."/>
        </authorList>
    </citation>
    <scope>NUCLEOTIDE SEQUENCE</scope>
    <source>
        <strain evidence="3">CHS0354</strain>
        <tissue evidence="3">Mantle</tissue>
    </source>
</reference>
<evidence type="ECO:0000313" key="3">
    <source>
        <dbReference type="EMBL" id="KAK3608498.1"/>
    </source>
</evidence>
<dbReference type="PANTHER" id="PTHR14014">
    <property type="entry name" value="TELOMERE REPEATS-BINDING BOUQUET FORMATION PROTEIN 1"/>
    <property type="match status" value="1"/>
</dbReference>
<proteinExistence type="predicted"/>
<dbReference type="InterPro" id="IPR009057">
    <property type="entry name" value="Homeodomain-like_sf"/>
</dbReference>
<keyword evidence="4" id="KW-1185">Reference proteome</keyword>
<dbReference type="InterPro" id="IPR001005">
    <property type="entry name" value="SANT/Myb"/>
</dbReference>
<evidence type="ECO:0000256" key="1">
    <source>
        <dbReference type="SAM" id="MobiDB-lite"/>
    </source>
</evidence>
<reference evidence="3" key="2">
    <citation type="journal article" date="2021" name="Genome Biol. Evol.">
        <title>Developing a high-quality reference genome for a parasitic bivalve with doubly uniparental inheritance (Bivalvia: Unionida).</title>
        <authorList>
            <person name="Smith C.H."/>
        </authorList>
    </citation>
    <scope>NUCLEOTIDE SEQUENCE</scope>
    <source>
        <strain evidence="3">CHS0354</strain>
        <tissue evidence="3">Mantle</tissue>
    </source>
</reference>
<organism evidence="3 4">
    <name type="scientific">Potamilus streckersoni</name>
    <dbReference type="NCBI Taxonomy" id="2493646"/>
    <lineage>
        <taxon>Eukaryota</taxon>
        <taxon>Metazoa</taxon>
        <taxon>Spiralia</taxon>
        <taxon>Lophotrochozoa</taxon>
        <taxon>Mollusca</taxon>
        <taxon>Bivalvia</taxon>
        <taxon>Autobranchia</taxon>
        <taxon>Heteroconchia</taxon>
        <taxon>Palaeoheterodonta</taxon>
        <taxon>Unionida</taxon>
        <taxon>Unionoidea</taxon>
        <taxon>Unionidae</taxon>
        <taxon>Ambleminae</taxon>
        <taxon>Lampsilini</taxon>
        <taxon>Potamilus</taxon>
    </lineage>
</organism>
<dbReference type="Gene3D" id="1.10.10.60">
    <property type="entry name" value="Homeodomain-like"/>
    <property type="match status" value="1"/>
</dbReference>
<gene>
    <name evidence="3" type="ORF">CHS0354_010348</name>
</gene>
<dbReference type="InterPro" id="IPR016024">
    <property type="entry name" value="ARM-type_fold"/>
</dbReference>
<comment type="caution">
    <text evidence="3">The sequence shown here is derived from an EMBL/GenBank/DDBJ whole genome shotgun (WGS) entry which is preliminary data.</text>
</comment>
<dbReference type="Pfam" id="PF00249">
    <property type="entry name" value="Myb_DNA-binding"/>
    <property type="match status" value="1"/>
</dbReference>
<dbReference type="InterPro" id="IPR011989">
    <property type="entry name" value="ARM-like"/>
</dbReference>
<feature type="domain" description="Myb-like" evidence="2">
    <location>
        <begin position="1358"/>
        <end position="1409"/>
    </location>
</feature>
<dbReference type="CDD" id="cd11660">
    <property type="entry name" value="SANT_TRF"/>
    <property type="match status" value="1"/>
</dbReference>
<reference evidence="3" key="1">
    <citation type="journal article" date="2021" name="Genome Biol. Evol.">
        <title>A High-Quality Reference Genome for a Parasitic Bivalve with Doubly Uniparental Inheritance (Bivalvia: Unionida).</title>
        <authorList>
            <person name="Smith C.H."/>
        </authorList>
    </citation>
    <scope>NUCLEOTIDE SEQUENCE</scope>
    <source>
        <strain evidence="3">CHS0354</strain>
    </source>
</reference>
<dbReference type="Gene3D" id="1.25.10.10">
    <property type="entry name" value="Leucine-rich Repeat Variant"/>
    <property type="match status" value="1"/>
</dbReference>
<evidence type="ECO:0000313" key="4">
    <source>
        <dbReference type="Proteomes" id="UP001195483"/>
    </source>
</evidence>
<dbReference type="GO" id="GO:0007129">
    <property type="term" value="P:homologous chromosome pairing at meiosis"/>
    <property type="evidence" value="ECO:0007669"/>
    <property type="project" value="TreeGrafter"/>
</dbReference>
<dbReference type="SUPFAM" id="SSF46689">
    <property type="entry name" value="Homeodomain-like"/>
    <property type="match status" value="1"/>
</dbReference>
<dbReference type="GO" id="GO:0070197">
    <property type="term" value="P:meiotic attachment of telomere to nuclear envelope"/>
    <property type="evidence" value="ECO:0007669"/>
    <property type="project" value="InterPro"/>
</dbReference>
<dbReference type="PANTHER" id="PTHR14014:SF0">
    <property type="entry name" value="TELOMERE REPEATS-BINDING BOUQUET FORMATION PROTEIN 1"/>
    <property type="match status" value="1"/>
</dbReference>
<dbReference type="Proteomes" id="UP001195483">
    <property type="component" value="Unassembled WGS sequence"/>
</dbReference>
<evidence type="ECO:0000259" key="2">
    <source>
        <dbReference type="SMART" id="SM00717"/>
    </source>
</evidence>
<sequence length="1410" mass="159605">MDKQKLRELKTDISLLVDCLKFQNDNPDALKQALITLSSILSSYSEIKDYFRESESLQYVFDLLTSTKYGDVREAALFCLASAVESNVFSQKLLTSASTFTFLHSLLSATNSSVRLKQTAAYLILCLVSNNGHGQNLARISSCLYDLLTLIRTTLPEKLPPNSNTERDEWFEELEESHNLQLWSSVTSTISVCANNPQNEENQRICATVLPYVFRLLQQYTDFRVVRPILSLTGLTVANNANNQSRVRQCGGLEIMIKQLQNIVSQLSFSDSTPMAISFINTLDSCITENEENAKKLGELGGLKLMVDILKHRHLDSQAKLKILVTLGHSLDVCESNQKYIIEDGGLACLIQLLTDYEDEEMSKAVKYILHLCVSKDDKIVEDQESKDFSALMENFERMKRQNDTMLLEKISYLDNKLETIEKEASKKSHKDFEVLMDHDSHRDQAHLEKYGGQMTPREESLLSALLKEKLERQKLEVAHECMKQNMFRTQLHPGGDTPMKSEIQKLEVAHNSMMKNLFETQVEQGRDTPMKCPEHPHTNYLCEHAMPSLRQNFIDHCLSCRSDRELGTLNSRDRNTETAMHYHCNNPKFSCDEYLNTTPSKSCDTMKNFNISDGACADCRLAVGYKQAVLQETSCSNLDSKQKISGDYTATYVVPGNKPHSPHHITENMYSTTNQLEDQMFFRDKDSLNVRENNPALIKQSNFSSGEIAMQSDQSNTIPKFKQGGKVQSENNDLFINKCQLSSGDAQYFSTLKSKQLIGSNQAHDNMSVVSSGTFTCEKEDKIDAEAYMKQDLSTTSMSFLPQVVHNVLGNVMDMISSQKCKDIMKGLSAHNSGTVAINEQEMNKNEDSKNLMTSGDRLKGKILSSVKSDNISLTLSDTHMKEFRVMEDVDCGTAPATSIMKNLGIRDGIETSSNMCQKRKFDDNDKLVDNGECWPTTSPARCNSSQDDINKCRVKDTNADTKKHFSEPQMLVLCNEKGDSIVSESKVSTEDSSKKHFNAKAVNIKKFLHEEGDKYICQESEQMNSQFPAVFAKPTTAPPKSRTRRTPSLGYSSISKCIKGQYPSPVCSLGKLSMITTSESDFTESESDLQSEFDLNLFKNVQKSSSISVNRNMFVESQQRVAVHSKKQNVWNMTLSTPIHQSTLPIRTAFSDCIRSKPAYLIDQSPCSVKSVGRRHDKLNWSTCSSPVSDISHKFNDFSESVSSCGSSKNHSSEELNLDSKPLGEEEQSFKEAERKGRCPGCKEPLLINGPVLNSRTYSMSLETSHFTCLAHRKLRRLERKHIQEVLTHMRKRNLDIRSHGNFSKWKIKEQCFSSSNRKRGGSVYDFPYSDTEENKISSRKTTCSLLTSRTSNKRLRVPYTEEEIINLRKGVATFGKFWNKILSIYKFHPNRTAVDLKDKYRRMKIED</sequence>
<feature type="region of interest" description="Disordered" evidence="1">
    <location>
        <begin position="1206"/>
        <end position="1231"/>
    </location>
</feature>
<dbReference type="InterPro" id="IPR042359">
    <property type="entry name" value="TERB1"/>
</dbReference>
<accession>A0AAE0TEZ8</accession>
<protein>
    <recommendedName>
        <fullName evidence="2">Myb-like domain-containing protein</fullName>
    </recommendedName>
</protein>
<dbReference type="SUPFAM" id="SSF48371">
    <property type="entry name" value="ARM repeat"/>
    <property type="match status" value="1"/>
</dbReference>
<dbReference type="SMART" id="SM00717">
    <property type="entry name" value="SANT"/>
    <property type="match status" value="1"/>
</dbReference>